<evidence type="ECO:0000313" key="4">
    <source>
        <dbReference type="Proteomes" id="UP000034883"/>
    </source>
</evidence>
<dbReference type="Proteomes" id="UP000034883">
    <property type="component" value="Chromosome"/>
</dbReference>
<evidence type="ECO:0000313" key="3">
    <source>
        <dbReference type="EMBL" id="AKF06591.1"/>
    </source>
</evidence>
<dbReference type="KEGG" id="samy:DB32_003740"/>
<organism evidence="3 4">
    <name type="scientific">Sandaracinus amylolyticus</name>
    <dbReference type="NCBI Taxonomy" id="927083"/>
    <lineage>
        <taxon>Bacteria</taxon>
        <taxon>Pseudomonadati</taxon>
        <taxon>Myxococcota</taxon>
        <taxon>Polyangia</taxon>
        <taxon>Polyangiales</taxon>
        <taxon>Sandaracinaceae</taxon>
        <taxon>Sandaracinus</taxon>
    </lineage>
</organism>
<keyword evidence="2" id="KW-0732">Signal</keyword>
<feature type="signal peptide" evidence="2">
    <location>
        <begin position="1"/>
        <end position="22"/>
    </location>
</feature>
<dbReference type="PROSITE" id="PS51257">
    <property type="entry name" value="PROKAR_LIPOPROTEIN"/>
    <property type="match status" value="1"/>
</dbReference>
<evidence type="ECO:0000256" key="2">
    <source>
        <dbReference type="SAM" id="SignalP"/>
    </source>
</evidence>
<gene>
    <name evidence="3" type="ORF">DB32_003740</name>
</gene>
<keyword evidence="4" id="KW-1185">Reference proteome</keyword>
<name>A0A0F6YIV0_9BACT</name>
<feature type="compositionally biased region" description="Gly residues" evidence="1">
    <location>
        <begin position="33"/>
        <end position="46"/>
    </location>
</feature>
<reference evidence="3 4" key="1">
    <citation type="submission" date="2015-03" db="EMBL/GenBank/DDBJ databases">
        <title>Genome assembly of Sandaracinus amylolyticus DSM 53668.</title>
        <authorList>
            <person name="Sharma G."/>
            <person name="Subramanian S."/>
        </authorList>
    </citation>
    <scope>NUCLEOTIDE SEQUENCE [LARGE SCALE GENOMIC DNA]</scope>
    <source>
        <strain evidence="3 4">DSM 53668</strain>
    </source>
</reference>
<feature type="chain" id="PRO_5002512693" description="Tryptophan synthase alpha chain" evidence="2">
    <location>
        <begin position="23"/>
        <end position="215"/>
    </location>
</feature>
<dbReference type="AlphaFoldDB" id="A0A0F6YIV0"/>
<evidence type="ECO:0008006" key="5">
    <source>
        <dbReference type="Google" id="ProtNLM"/>
    </source>
</evidence>
<evidence type="ECO:0000256" key="1">
    <source>
        <dbReference type="SAM" id="MobiDB-lite"/>
    </source>
</evidence>
<dbReference type="STRING" id="927083.DB32_003740"/>
<dbReference type="EMBL" id="CP011125">
    <property type="protein sequence ID" value="AKF06591.1"/>
    <property type="molecule type" value="Genomic_DNA"/>
</dbReference>
<sequence>MDRMALRLAIVCVALVGLVACGDDDSPMITFPDGGGTDAGGGGGSDAGRTDSGTPDTCPPGTGRAPTGNVCAAATATCIENAMTQAAYEACIDGDPAGDDCAGCISSELIATCSATGICDNEFGEIGCCLQEECASAADQNACITAALDAGGACEGRWNMFVSCANTAASAGRCGTTDLCFMAAAGFAPSFDARSFPYFPGLLESARAQCGALLQ</sequence>
<accession>A0A0F6YIV0</accession>
<proteinExistence type="predicted"/>
<feature type="region of interest" description="Disordered" evidence="1">
    <location>
        <begin position="31"/>
        <end position="61"/>
    </location>
</feature>
<protein>
    <recommendedName>
        <fullName evidence="5">Tryptophan synthase alpha chain</fullName>
    </recommendedName>
</protein>